<dbReference type="InterPro" id="IPR025724">
    <property type="entry name" value="GAG-pre-integrase_dom"/>
</dbReference>
<dbReference type="SUPFAM" id="SSF57756">
    <property type="entry name" value="Retrovirus zinc finger-like domains"/>
    <property type="match status" value="1"/>
</dbReference>
<keyword evidence="1" id="KW-0863">Zinc-finger</keyword>
<evidence type="ECO:0000313" key="4">
    <source>
        <dbReference type="EMBL" id="GEU71129.1"/>
    </source>
</evidence>
<dbReference type="InterPro" id="IPR001878">
    <property type="entry name" value="Znf_CCHC"/>
</dbReference>
<reference evidence="4" key="1">
    <citation type="journal article" date="2019" name="Sci. Rep.">
        <title>Draft genome of Tanacetum cinerariifolium, the natural source of mosquito coil.</title>
        <authorList>
            <person name="Yamashiro T."/>
            <person name="Shiraishi A."/>
            <person name="Satake H."/>
            <person name="Nakayama K."/>
        </authorList>
    </citation>
    <scope>NUCLEOTIDE SEQUENCE</scope>
</reference>
<dbReference type="Pfam" id="PF13976">
    <property type="entry name" value="gag_pre-integrs"/>
    <property type="match status" value="1"/>
</dbReference>
<dbReference type="Gene3D" id="4.10.60.10">
    <property type="entry name" value="Zinc finger, CCHC-type"/>
    <property type="match status" value="1"/>
</dbReference>
<keyword evidence="1" id="KW-0479">Metal-binding</keyword>
<dbReference type="InterPro" id="IPR036875">
    <property type="entry name" value="Znf_CCHC_sf"/>
</dbReference>
<evidence type="ECO:0000256" key="2">
    <source>
        <dbReference type="SAM" id="MobiDB-lite"/>
    </source>
</evidence>
<dbReference type="PROSITE" id="PS50158">
    <property type="entry name" value="ZF_CCHC"/>
    <property type="match status" value="1"/>
</dbReference>
<dbReference type="GO" id="GO:0008270">
    <property type="term" value="F:zinc ion binding"/>
    <property type="evidence" value="ECO:0007669"/>
    <property type="project" value="UniProtKB-KW"/>
</dbReference>
<dbReference type="GO" id="GO:0003676">
    <property type="term" value="F:nucleic acid binding"/>
    <property type="evidence" value="ECO:0007669"/>
    <property type="project" value="InterPro"/>
</dbReference>
<keyword evidence="1" id="KW-0862">Zinc</keyword>
<evidence type="ECO:0000259" key="3">
    <source>
        <dbReference type="PROSITE" id="PS50158"/>
    </source>
</evidence>
<organism evidence="4">
    <name type="scientific">Tanacetum cinerariifolium</name>
    <name type="common">Dalmatian daisy</name>
    <name type="synonym">Chrysanthemum cinerariifolium</name>
    <dbReference type="NCBI Taxonomy" id="118510"/>
    <lineage>
        <taxon>Eukaryota</taxon>
        <taxon>Viridiplantae</taxon>
        <taxon>Streptophyta</taxon>
        <taxon>Embryophyta</taxon>
        <taxon>Tracheophyta</taxon>
        <taxon>Spermatophyta</taxon>
        <taxon>Magnoliopsida</taxon>
        <taxon>eudicotyledons</taxon>
        <taxon>Gunneridae</taxon>
        <taxon>Pentapetalae</taxon>
        <taxon>asterids</taxon>
        <taxon>campanulids</taxon>
        <taxon>Asterales</taxon>
        <taxon>Asteraceae</taxon>
        <taxon>Asteroideae</taxon>
        <taxon>Anthemideae</taxon>
        <taxon>Anthemidinae</taxon>
        <taxon>Tanacetum</taxon>
    </lineage>
</organism>
<dbReference type="EMBL" id="BKCJ010006249">
    <property type="protein sequence ID" value="GEU71129.1"/>
    <property type="molecule type" value="Genomic_DNA"/>
</dbReference>
<dbReference type="Pfam" id="PF00098">
    <property type="entry name" value="zf-CCHC"/>
    <property type="match status" value="1"/>
</dbReference>
<evidence type="ECO:0000256" key="1">
    <source>
        <dbReference type="PROSITE-ProRule" id="PRU00047"/>
    </source>
</evidence>
<protein>
    <submittedName>
        <fullName evidence="4">Ribonuclease H-like domain-containing protein</fullName>
    </submittedName>
</protein>
<feature type="region of interest" description="Disordered" evidence="2">
    <location>
        <begin position="326"/>
        <end position="349"/>
    </location>
</feature>
<feature type="compositionally biased region" description="Low complexity" evidence="2">
    <location>
        <begin position="338"/>
        <end position="349"/>
    </location>
</feature>
<accession>A0A6L2MC81</accession>
<dbReference type="AlphaFoldDB" id="A0A6L2MC81"/>
<dbReference type="SMART" id="SM00343">
    <property type="entry name" value="ZnF_C2HC"/>
    <property type="match status" value="2"/>
</dbReference>
<sequence>MDLRWQMAMLTMRARRFLQKTSKNLGAYGNTSMGFDMSKVECYNCHRKGHFARECRSPKDQRRPGTAEPQRRIVLFKTSTLNALVSQCDESDCEPWPPSNLYDSFQPIGRYHAVPPLYIGTFIPPKPDLVFNTGLIPVETDHLDFNVQLTPTKPEQDMSPTFRPSAPIIEDWVSDFEEKSAPKDPQQSVPSFAQSSEHVKTPRHSVQPLETTFQAATYVPASPTSNSSGKIRNRKAYFVCKSVDHLIKDCDYHSKRMAQPTPRNYATMAHHKQYVLLTHAKPHKHMVPTAVLTQSKSVSNTAVRPVSAALPTIHMTRQRHASYVVTKSKSPIRRKLTRTPSSRTSNSPPRVNAAQWLVLLRGVVDSGCSRHMIGNMSYLSDFEELNGGYVAFGGNHKGGKITGKGKIKTGKLDFDNVYFVKELKFNLFSVSQMCDKKNNVLFTDIECLVLSSDLKLPDESQVLLRVPRENNMYNVNLKNIVPSGDLTCLFAKATLDESNLWHRRMAHVNFKTINKLVKGNLVRGLPTKVFENDNTCVACKKGKQHKASCKTKPVSSVD</sequence>
<feature type="compositionally biased region" description="Polar residues" evidence="2">
    <location>
        <begin position="185"/>
        <end position="196"/>
    </location>
</feature>
<name>A0A6L2MC81_TANCI</name>
<dbReference type="InterPro" id="IPR054722">
    <property type="entry name" value="PolX-like_BBD"/>
</dbReference>
<feature type="domain" description="CCHC-type" evidence="3">
    <location>
        <begin position="42"/>
        <end position="57"/>
    </location>
</feature>
<proteinExistence type="predicted"/>
<comment type="caution">
    <text evidence="4">The sequence shown here is derived from an EMBL/GenBank/DDBJ whole genome shotgun (WGS) entry which is preliminary data.</text>
</comment>
<feature type="region of interest" description="Disordered" evidence="2">
    <location>
        <begin position="178"/>
        <end position="205"/>
    </location>
</feature>
<dbReference type="Pfam" id="PF22936">
    <property type="entry name" value="Pol_BBD"/>
    <property type="match status" value="1"/>
</dbReference>
<gene>
    <name evidence="4" type="ORF">Tci_043107</name>
</gene>